<protein>
    <submittedName>
        <fullName evidence="4">Peptidase M12B domain-containing protein</fullName>
    </submittedName>
</protein>
<dbReference type="InterPro" id="IPR001590">
    <property type="entry name" value="Peptidase_M12B"/>
</dbReference>
<dbReference type="PANTHER" id="PTHR11905">
    <property type="entry name" value="ADAM A DISINTEGRIN AND METALLOPROTEASE DOMAIN"/>
    <property type="match status" value="1"/>
</dbReference>
<comment type="caution">
    <text evidence="1">Lacks conserved residue(s) required for the propagation of feature annotation.</text>
</comment>
<sequence>VPAIKPISDDHELVNAHTLRSIPKWSQVKADGKPRYVETLIFIDSEVVICNQSFLIVNSQLLQYVEQINTRIVILDIMEIVGYNITLEQLSHYRAENMNHLPEHDLAVLIRYGYEGGIAYVNGICTQSAVGITGFLPDSPLEYAAIFFHELAHLFGLTHDTDTECFCGNTEEPCLKIDGFNECSVQTLVDRLPMHECIQKPPVNLPNTVLPICGNHYLEPGEECDCGPENRLINTGFMFNSQTDPEIPIWKTPPYIKNQKTLDGEKDSQSSDVSTIFCFFLSDLLEN</sequence>
<feature type="domain" description="Peptidase M12B" evidence="2">
    <location>
        <begin position="86"/>
        <end position="175"/>
    </location>
</feature>
<dbReference type="PANTHER" id="PTHR11905:SF238">
    <property type="entry name" value="PEPTIDASE M12B DOMAIN-CONTAINING PROTEIN-RELATED"/>
    <property type="match status" value="1"/>
</dbReference>
<feature type="binding site" evidence="1">
    <location>
        <position position="149"/>
    </location>
    <ligand>
        <name>Zn(2+)</name>
        <dbReference type="ChEBI" id="CHEBI:29105"/>
        <note>catalytic</note>
    </ligand>
</feature>
<proteinExistence type="predicted"/>
<keyword evidence="1" id="KW-0479">Metal-binding</keyword>
<dbReference type="Gene3D" id="3.40.390.10">
    <property type="entry name" value="Collagenase (Catalytic Domain)"/>
    <property type="match status" value="1"/>
</dbReference>
<feature type="binding site" evidence="1">
    <location>
        <position position="159"/>
    </location>
    <ligand>
        <name>Zn(2+)</name>
        <dbReference type="ChEBI" id="CHEBI:29105"/>
        <note>catalytic</note>
    </ligand>
</feature>
<evidence type="ECO:0000313" key="3">
    <source>
        <dbReference type="Proteomes" id="UP000046393"/>
    </source>
</evidence>
<dbReference type="SUPFAM" id="SSF55486">
    <property type="entry name" value="Metalloproteases ('zincins'), catalytic domain"/>
    <property type="match status" value="1"/>
</dbReference>
<name>A0A0N5AF55_9BILA</name>
<dbReference type="Pfam" id="PF01421">
    <property type="entry name" value="Reprolysin"/>
    <property type="match status" value="1"/>
</dbReference>
<evidence type="ECO:0000256" key="1">
    <source>
        <dbReference type="PROSITE-ProRule" id="PRU00276"/>
    </source>
</evidence>
<dbReference type="PROSITE" id="PS50215">
    <property type="entry name" value="ADAM_MEPRO"/>
    <property type="match status" value="1"/>
</dbReference>
<dbReference type="InterPro" id="IPR024079">
    <property type="entry name" value="MetalloPept_cat_dom_sf"/>
</dbReference>
<evidence type="ECO:0000313" key="4">
    <source>
        <dbReference type="WBParaSite" id="SMUV_0000289401-mRNA-1"/>
    </source>
</evidence>
<organism evidence="3 4">
    <name type="scientific">Syphacia muris</name>
    <dbReference type="NCBI Taxonomy" id="451379"/>
    <lineage>
        <taxon>Eukaryota</taxon>
        <taxon>Metazoa</taxon>
        <taxon>Ecdysozoa</taxon>
        <taxon>Nematoda</taxon>
        <taxon>Chromadorea</taxon>
        <taxon>Rhabditida</taxon>
        <taxon>Spirurina</taxon>
        <taxon>Oxyuridomorpha</taxon>
        <taxon>Oxyuroidea</taxon>
        <taxon>Oxyuridae</taxon>
        <taxon>Syphacia</taxon>
    </lineage>
</organism>
<keyword evidence="1" id="KW-0862">Zinc</keyword>
<dbReference type="STRING" id="451379.A0A0N5AF55"/>
<keyword evidence="3" id="KW-1185">Reference proteome</keyword>
<accession>A0A0N5AF55</accession>
<reference evidence="4" key="1">
    <citation type="submission" date="2016-04" db="UniProtKB">
        <authorList>
            <consortium name="WormBaseParasite"/>
        </authorList>
    </citation>
    <scope>IDENTIFICATION</scope>
</reference>
<dbReference type="WBParaSite" id="SMUV_0000289401-mRNA-1">
    <property type="protein sequence ID" value="SMUV_0000289401-mRNA-1"/>
    <property type="gene ID" value="SMUV_0000289401"/>
</dbReference>
<dbReference type="Proteomes" id="UP000046393">
    <property type="component" value="Unplaced"/>
</dbReference>
<evidence type="ECO:0000259" key="2">
    <source>
        <dbReference type="PROSITE" id="PS50215"/>
    </source>
</evidence>
<feature type="binding site" evidence="1">
    <location>
        <position position="153"/>
    </location>
    <ligand>
        <name>Zn(2+)</name>
        <dbReference type="ChEBI" id="CHEBI:29105"/>
        <note>catalytic</note>
    </ligand>
</feature>
<dbReference type="AlphaFoldDB" id="A0A0N5AF55"/>
<dbReference type="GO" id="GO:0006509">
    <property type="term" value="P:membrane protein ectodomain proteolysis"/>
    <property type="evidence" value="ECO:0007669"/>
    <property type="project" value="TreeGrafter"/>
</dbReference>
<feature type="active site" evidence="1">
    <location>
        <position position="150"/>
    </location>
</feature>
<dbReference type="GO" id="GO:0046872">
    <property type="term" value="F:metal ion binding"/>
    <property type="evidence" value="ECO:0007669"/>
    <property type="project" value="UniProtKB-KW"/>
</dbReference>
<dbReference type="GO" id="GO:0004222">
    <property type="term" value="F:metalloendopeptidase activity"/>
    <property type="evidence" value="ECO:0007669"/>
    <property type="project" value="InterPro"/>
</dbReference>